<dbReference type="OrthoDB" id="8117402at2759"/>
<dbReference type="EMBL" id="CH476617">
    <property type="protein sequence ID" value="EEP79998.1"/>
    <property type="molecule type" value="Genomic_DNA"/>
</dbReference>
<dbReference type="HOGENOM" id="CLU_031491_2_0_1"/>
<dbReference type="PANTHER" id="PTHR46179">
    <property type="entry name" value="ZINC FINGER PROTEIN"/>
    <property type="match status" value="1"/>
</dbReference>
<keyword evidence="3" id="KW-0863">Zinc-finger</keyword>
<dbReference type="VEuPathDB" id="FungiDB:UREG_04840"/>
<keyword evidence="5" id="KW-0805">Transcription regulation</keyword>
<dbReference type="GeneID" id="8441151"/>
<accession>C4JUN7</accession>
<name>C4JUN7_UNCRE</name>
<evidence type="ECO:0000256" key="1">
    <source>
        <dbReference type="ARBA" id="ARBA00004123"/>
    </source>
</evidence>
<keyword evidence="11" id="KW-1185">Reference proteome</keyword>
<dbReference type="SMART" id="SM00355">
    <property type="entry name" value="ZnF_C2H2"/>
    <property type="match status" value="5"/>
</dbReference>
<dbReference type="AlphaFoldDB" id="C4JUN7"/>
<dbReference type="KEGG" id="ure:UREG_04840"/>
<keyword evidence="7" id="KW-0539">Nucleus</keyword>
<protein>
    <recommendedName>
        <fullName evidence="9">C2H2-type domain-containing protein</fullName>
    </recommendedName>
</protein>
<reference evidence="11" key="1">
    <citation type="journal article" date="2009" name="Genome Res.">
        <title>Comparative genomic analyses of the human fungal pathogens Coccidioides and their relatives.</title>
        <authorList>
            <person name="Sharpton T.J."/>
            <person name="Stajich J.E."/>
            <person name="Rounsley S.D."/>
            <person name="Gardner M.J."/>
            <person name="Wortman J.R."/>
            <person name="Jordar V.S."/>
            <person name="Maiti R."/>
            <person name="Kodira C.D."/>
            <person name="Neafsey D.E."/>
            <person name="Zeng Q."/>
            <person name="Hung C.-Y."/>
            <person name="McMahan C."/>
            <person name="Muszewska A."/>
            <person name="Grynberg M."/>
            <person name="Mandel M.A."/>
            <person name="Kellner E.M."/>
            <person name="Barker B.M."/>
            <person name="Galgiani J.N."/>
            <person name="Orbach M.J."/>
            <person name="Kirkland T.N."/>
            <person name="Cole G.T."/>
            <person name="Henn M.R."/>
            <person name="Birren B.W."/>
            <person name="Taylor J.W."/>
        </authorList>
    </citation>
    <scope>NUCLEOTIDE SEQUENCE [LARGE SCALE GENOMIC DNA]</scope>
    <source>
        <strain evidence="11">UAMH 1704</strain>
    </source>
</reference>
<keyword evidence="6" id="KW-0804">Transcription</keyword>
<dbReference type="Proteomes" id="UP000002058">
    <property type="component" value="Unassembled WGS sequence"/>
</dbReference>
<evidence type="ECO:0000256" key="4">
    <source>
        <dbReference type="ARBA" id="ARBA00022833"/>
    </source>
</evidence>
<dbReference type="PROSITE" id="PS00028">
    <property type="entry name" value="ZINC_FINGER_C2H2_1"/>
    <property type="match status" value="1"/>
</dbReference>
<dbReference type="GO" id="GO:0008270">
    <property type="term" value="F:zinc ion binding"/>
    <property type="evidence" value="ECO:0007669"/>
    <property type="project" value="UniProtKB-KW"/>
</dbReference>
<organism evidence="10 11">
    <name type="scientific">Uncinocarpus reesii (strain UAMH 1704)</name>
    <dbReference type="NCBI Taxonomy" id="336963"/>
    <lineage>
        <taxon>Eukaryota</taxon>
        <taxon>Fungi</taxon>
        <taxon>Dikarya</taxon>
        <taxon>Ascomycota</taxon>
        <taxon>Pezizomycotina</taxon>
        <taxon>Eurotiomycetes</taxon>
        <taxon>Eurotiomycetidae</taxon>
        <taxon>Onygenales</taxon>
        <taxon>Onygenaceae</taxon>
        <taxon>Uncinocarpus</taxon>
    </lineage>
</organism>
<dbReference type="Pfam" id="PF24666">
    <property type="entry name" value="zf-C2H2_fungi_2"/>
    <property type="match status" value="1"/>
</dbReference>
<comment type="subcellular location">
    <subcellularLocation>
        <location evidence="1">Nucleus</location>
    </subcellularLocation>
</comment>
<dbReference type="PANTHER" id="PTHR46179:SF13">
    <property type="entry name" value="C2H2-TYPE DOMAIN-CONTAINING PROTEIN"/>
    <property type="match status" value="1"/>
</dbReference>
<dbReference type="InParanoid" id="C4JUN7"/>
<feature type="compositionally biased region" description="Acidic residues" evidence="8">
    <location>
        <begin position="241"/>
        <end position="270"/>
    </location>
</feature>
<feature type="domain" description="C2H2-type" evidence="9">
    <location>
        <begin position="68"/>
        <end position="89"/>
    </location>
</feature>
<evidence type="ECO:0000313" key="11">
    <source>
        <dbReference type="Proteomes" id="UP000002058"/>
    </source>
</evidence>
<evidence type="ECO:0000256" key="3">
    <source>
        <dbReference type="ARBA" id="ARBA00022771"/>
    </source>
</evidence>
<evidence type="ECO:0000256" key="2">
    <source>
        <dbReference type="ARBA" id="ARBA00022723"/>
    </source>
</evidence>
<dbReference type="eggNOG" id="ENOG502SAH5">
    <property type="taxonomic scope" value="Eukaryota"/>
</dbReference>
<evidence type="ECO:0000256" key="5">
    <source>
        <dbReference type="ARBA" id="ARBA00023015"/>
    </source>
</evidence>
<keyword evidence="2" id="KW-0479">Metal-binding</keyword>
<evidence type="ECO:0000259" key="9">
    <source>
        <dbReference type="PROSITE" id="PS00028"/>
    </source>
</evidence>
<evidence type="ECO:0000256" key="8">
    <source>
        <dbReference type="SAM" id="MobiDB-lite"/>
    </source>
</evidence>
<dbReference type="InterPro" id="IPR013087">
    <property type="entry name" value="Znf_C2H2_type"/>
</dbReference>
<evidence type="ECO:0000313" key="10">
    <source>
        <dbReference type="EMBL" id="EEP79998.1"/>
    </source>
</evidence>
<dbReference type="GO" id="GO:0005634">
    <property type="term" value="C:nucleus"/>
    <property type="evidence" value="ECO:0007669"/>
    <property type="project" value="UniProtKB-SubCell"/>
</dbReference>
<keyword evidence="4" id="KW-0862">Zinc</keyword>
<dbReference type="RefSeq" id="XP_002584151.1">
    <property type="nucleotide sequence ID" value="XM_002584105.1"/>
</dbReference>
<dbReference type="Gene3D" id="3.30.160.60">
    <property type="entry name" value="Classic Zinc Finger"/>
    <property type="match status" value="1"/>
</dbReference>
<evidence type="ECO:0000256" key="7">
    <source>
        <dbReference type="ARBA" id="ARBA00023242"/>
    </source>
</evidence>
<evidence type="ECO:0000256" key="6">
    <source>
        <dbReference type="ARBA" id="ARBA00023163"/>
    </source>
</evidence>
<dbReference type="OMA" id="MTHIEEG"/>
<feature type="region of interest" description="Disordered" evidence="8">
    <location>
        <begin position="241"/>
        <end position="273"/>
    </location>
</feature>
<sequence length="323" mass="35780">MADSASQLARRINCTFKGCMRAFPTEKELIKHKKYSPEHDYCVKCNEDFEDEESLLMHKIESSRHIVCPICVDEFKSEGGRDVHLRQIHSADQNLKCVGCQASFNRAHGLMTHIEEGKCYGFSGDEYRAQRAQKRATRVALNGNLGNKKAHSGAATSAASVDGGVEINIMDDSEFPALGKGKEKLLAASEPEGEENASVFDDGASELSGITRSIKHWPGTGHVGQSPSKHEDLMAFSELGLDDQDNNDSQDDEDENELDEWGELPPETEESERKMPQHFILWETSQFYNSVLGAYVCPCDRVFKTNAEISAHLRSGIHDGGVV</sequence>
<gene>
    <name evidence="10" type="ORF">UREG_04840</name>
</gene>
<proteinExistence type="predicted"/>
<dbReference type="GO" id="GO:0006357">
    <property type="term" value="P:regulation of transcription by RNA polymerase II"/>
    <property type="evidence" value="ECO:0007669"/>
    <property type="project" value="TreeGrafter"/>
</dbReference>
<dbReference type="InterPro" id="IPR051061">
    <property type="entry name" value="Zinc_finger_trans_reg"/>
</dbReference>